<organism evidence="1 2">
    <name type="scientific">Streptomyces phaeofaciens</name>
    <dbReference type="NCBI Taxonomy" id="68254"/>
    <lineage>
        <taxon>Bacteria</taxon>
        <taxon>Bacillati</taxon>
        <taxon>Actinomycetota</taxon>
        <taxon>Actinomycetes</taxon>
        <taxon>Kitasatosporales</taxon>
        <taxon>Streptomycetaceae</taxon>
        <taxon>Streptomyces</taxon>
    </lineage>
</organism>
<dbReference type="RefSeq" id="WP_189713411.1">
    <property type="nucleotide sequence ID" value="NZ_BMSA01000014.1"/>
</dbReference>
<reference evidence="1" key="2">
    <citation type="submission" date="2020-09" db="EMBL/GenBank/DDBJ databases">
        <authorList>
            <person name="Sun Q."/>
            <person name="Ohkuma M."/>
        </authorList>
    </citation>
    <scope>NUCLEOTIDE SEQUENCE</scope>
    <source>
        <strain evidence="1">JCM 4125</strain>
    </source>
</reference>
<name>A0A918LWP7_9ACTN</name>
<dbReference type="AlphaFoldDB" id="A0A918LWP7"/>
<keyword evidence="2" id="KW-1185">Reference proteome</keyword>
<evidence type="ECO:0000313" key="2">
    <source>
        <dbReference type="Proteomes" id="UP000646776"/>
    </source>
</evidence>
<dbReference type="EMBL" id="BMSA01000014">
    <property type="protein sequence ID" value="GGT64628.1"/>
    <property type="molecule type" value="Genomic_DNA"/>
</dbReference>
<proteinExistence type="predicted"/>
<comment type="caution">
    <text evidence="1">The sequence shown here is derived from an EMBL/GenBank/DDBJ whole genome shotgun (WGS) entry which is preliminary data.</text>
</comment>
<dbReference type="Proteomes" id="UP000646776">
    <property type="component" value="Unassembled WGS sequence"/>
</dbReference>
<accession>A0A918LWP7</accession>
<reference evidence="1" key="1">
    <citation type="journal article" date="2014" name="Int. J. Syst. Evol. Microbiol.">
        <title>Complete genome sequence of Corynebacterium casei LMG S-19264T (=DSM 44701T), isolated from a smear-ripened cheese.</title>
        <authorList>
            <consortium name="US DOE Joint Genome Institute (JGI-PGF)"/>
            <person name="Walter F."/>
            <person name="Albersmeier A."/>
            <person name="Kalinowski J."/>
            <person name="Ruckert C."/>
        </authorList>
    </citation>
    <scope>NUCLEOTIDE SEQUENCE</scope>
    <source>
        <strain evidence="1">JCM 4125</strain>
    </source>
</reference>
<sequence>MLVVEIHVPLTSPPGLPAGAYPYPWIDEVEDVLAELEENGVAEVFDEGVEYGDFYVFFVTGAAEAELLGVAARVAALPGVPAGALAVVSDDPDGEIGHGRRLELPPAAS</sequence>
<evidence type="ECO:0000313" key="1">
    <source>
        <dbReference type="EMBL" id="GGT64628.1"/>
    </source>
</evidence>
<gene>
    <name evidence="1" type="ORF">GCM10010226_47980</name>
</gene>
<protein>
    <submittedName>
        <fullName evidence="1">Uncharacterized protein</fullName>
    </submittedName>
</protein>